<evidence type="ECO:0000313" key="1">
    <source>
        <dbReference type="EMBL" id="QGZ93556.1"/>
    </source>
</evidence>
<evidence type="ECO:0000313" key="2">
    <source>
        <dbReference type="Proteomes" id="UP000431269"/>
    </source>
</evidence>
<keyword evidence="2" id="KW-1185">Reference proteome</keyword>
<dbReference type="AlphaFoldDB" id="A0A6I6MKA6"/>
<protein>
    <submittedName>
        <fullName evidence="1">Uncharacterized protein</fullName>
    </submittedName>
</protein>
<dbReference type="EMBL" id="CP047045">
    <property type="protein sequence ID" value="QGZ93556.1"/>
    <property type="molecule type" value="Genomic_DNA"/>
</dbReference>
<dbReference type="KEGG" id="tsv:DSM104635_00368"/>
<name>A0A6I6MKA6_9CAUL</name>
<reference evidence="2" key="1">
    <citation type="submission" date="2019-12" db="EMBL/GenBank/DDBJ databases">
        <title>Complete genome of Terracaulis silvestris 0127_4.</title>
        <authorList>
            <person name="Vieira S."/>
            <person name="Riedel T."/>
            <person name="Sproer C."/>
            <person name="Pascual J."/>
            <person name="Boedeker C."/>
            <person name="Overmann J."/>
        </authorList>
    </citation>
    <scope>NUCLEOTIDE SEQUENCE [LARGE SCALE GENOMIC DNA]</scope>
    <source>
        <strain evidence="2">0127_4</strain>
    </source>
</reference>
<sequence>MSANTPERRANGTFTGCGCIHGRRGKSGKRKAPAQAKIDPHAEFYGPMGLRDANGVERQESAFEIAFAAHVAKAKNNVRSARHILKECLEAGVVEMAARTNVVVCPPGMTLEVARLLIERHGGTEWSQRQIDAASAALAKGESKP</sequence>
<dbReference type="Proteomes" id="UP000431269">
    <property type="component" value="Chromosome"/>
</dbReference>
<accession>A0A6I6MKA6</accession>
<gene>
    <name evidence="1" type="ORF">DSM104635_00368</name>
</gene>
<organism evidence="1 2">
    <name type="scientific">Terricaulis silvestris</name>
    <dbReference type="NCBI Taxonomy" id="2686094"/>
    <lineage>
        <taxon>Bacteria</taxon>
        <taxon>Pseudomonadati</taxon>
        <taxon>Pseudomonadota</taxon>
        <taxon>Alphaproteobacteria</taxon>
        <taxon>Caulobacterales</taxon>
        <taxon>Caulobacteraceae</taxon>
        <taxon>Terricaulis</taxon>
    </lineage>
</organism>
<proteinExistence type="predicted"/>
<dbReference type="RefSeq" id="WP_158764558.1">
    <property type="nucleotide sequence ID" value="NZ_CP047045.1"/>
</dbReference>